<dbReference type="PROSITE" id="PS51352">
    <property type="entry name" value="THIOREDOXIN_2"/>
    <property type="match status" value="1"/>
</dbReference>
<evidence type="ECO:0000259" key="2">
    <source>
        <dbReference type="PROSITE" id="PS51352"/>
    </source>
</evidence>
<organism evidence="3 4">
    <name type="scientific">Microthlaspi erraticum</name>
    <dbReference type="NCBI Taxonomy" id="1685480"/>
    <lineage>
        <taxon>Eukaryota</taxon>
        <taxon>Viridiplantae</taxon>
        <taxon>Streptophyta</taxon>
        <taxon>Embryophyta</taxon>
        <taxon>Tracheophyta</taxon>
        <taxon>Spermatophyta</taxon>
        <taxon>Magnoliopsida</taxon>
        <taxon>eudicotyledons</taxon>
        <taxon>Gunneridae</taxon>
        <taxon>Pentapetalae</taxon>
        <taxon>rosids</taxon>
        <taxon>malvids</taxon>
        <taxon>Brassicales</taxon>
        <taxon>Brassicaceae</taxon>
        <taxon>Coluteocarpeae</taxon>
        <taxon>Microthlaspi</taxon>
    </lineage>
</organism>
<dbReference type="PANTHER" id="PTHR45663:SF32">
    <property type="entry name" value="THIOREDOXIN FAMILY PROTEIN-RELATED"/>
    <property type="match status" value="1"/>
</dbReference>
<dbReference type="Gene3D" id="3.40.30.10">
    <property type="entry name" value="Glutaredoxin"/>
    <property type="match status" value="1"/>
</dbReference>
<dbReference type="InterPro" id="IPR017937">
    <property type="entry name" value="Thioredoxin_CS"/>
</dbReference>
<dbReference type="OrthoDB" id="1113108at2759"/>
<dbReference type="CDD" id="cd02947">
    <property type="entry name" value="TRX_family"/>
    <property type="match status" value="1"/>
</dbReference>
<sequence length="116" mass="13316">MTWSTPQSLNKEVPSISGSEWESLVIQSTVPVMVMFTSVWCGPCRVIDPVLDQMDVQFTDRFKFYRIDIEKESDIANRYFVRSVPTTIVFLHGNDVARVPGLDIQGLWDIVDRYAN</sequence>
<accession>A0A6D2HCK5</accession>
<dbReference type="InterPro" id="IPR036249">
    <property type="entry name" value="Thioredoxin-like_sf"/>
</dbReference>
<dbReference type="PANTHER" id="PTHR45663">
    <property type="entry name" value="GEO12009P1"/>
    <property type="match status" value="1"/>
</dbReference>
<feature type="domain" description="Thioredoxin" evidence="2">
    <location>
        <begin position="2"/>
        <end position="116"/>
    </location>
</feature>
<dbReference type="InterPro" id="IPR013766">
    <property type="entry name" value="Thioredoxin_domain"/>
</dbReference>
<proteinExistence type="predicted"/>
<dbReference type="GO" id="GO:0015035">
    <property type="term" value="F:protein-disulfide reductase activity"/>
    <property type="evidence" value="ECO:0007669"/>
    <property type="project" value="TreeGrafter"/>
</dbReference>
<dbReference type="Pfam" id="PF00085">
    <property type="entry name" value="Thioredoxin"/>
    <property type="match status" value="1"/>
</dbReference>
<name>A0A6D2HCK5_9BRAS</name>
<dbReference type="EMBL" id="CACVBM020000066">
    <property type="protein sequence ID" value="CAA7013791.1"/>
    <property type="molecule type" value="Genomic_DNA"/>
</dbReference>
<keyword evidence="4" id="KW-1185">Reference proteome</keyword>
<dbReference type="Proteomes" id="UP000467841">
    <property type="component" value="Unassembled WGS sequence"/>
</dbReference>
<reference evidence="3" key="1">
    <citation type="submission" date="2020-01" db="EMBL/GenBank/DDBJ databases">
        <authorList>
            <person name="Mishra B."/>
        </authorList>
    </citation>
    <scope>NUCLEOTIDE SEQUENCE [LARGE SCALE GENOMIC DNA]</scope>
</reference>
<evidence type="ECO:0000313" key="4">
    <source>
        <dbReference type="Proteomes" id="UP000467841"/>
    </source>
</evidence>
<evidence type="ECO:0000256" key="1">
    <source>
        <dbReference type="ARBA" id="ARBA00023157"/>
    </source>
</evidence>
<protein>
    <recommendedName>
        <fullName evidence="2">Thioredoxin domain-containing protein</fullName>
    </recommendedName>
</protein>
<dbReference type="PROSITE" id="PS00194">
    <property type="entry name" value="THIOREDOXIN_1"/>
    <property type="match status" value="1"/>
</dbReference>
<evidence type="ECO:0000313" key="3">
    <source>
        <dbReference type="EMBL" id="CAA7013791.1"/>
    </source>
</evidence>
<dbReference type="SUPFAM" id="SSF52833">
    <property type="entry name" value="Thioredoxin-like"/>
    <property type="match status" value="1"/>
</dbReference>
<keyword evidence="1" id="KW-1015">Disulfide bond</keyword>
<comment type="caution">
    <text evidence="3">The sequence shown here is derived from an EMBL/GenBank/DDBJ whole genome shotgun (WGS) entry which is preliminary data.</text>
</comment>
<dbReference type="AlphaFoldDB" id="A0A6D2HCK5"/>
<dbReference type="GO" id="GO:0005737">
    <property type="term" value="C:cytoplasm"/>
    <property type="evidence" value="ECO:0007669"/>
    <property type="project" value="TreeGrafter"/>
</dbReference>
<gene>
    <name evidence="3" type="ORF">MERR_LOCUS1025</name>
</gene>